<dbReference type="Gene3D" id="1.20.5.340">
    <property type="match status" value="1"/>
</dbReference>
<reference evidence="2 3" key="1">
    <citation type="submission" date="2024-01" db="EMBL/GenBank/DDBJ databases">
        <title>The genomes of 5 underutilized Papilionoideae crops provide insights into root nodulation and disease resistanc.</title>
        <authorList>
            <person name="Jiang F."/>
        </authorList>
    </citation>
    <scope>NUCLEOTIDE SEQUENCE [LARGE SCALE GENOMIC DNA]</scope>
    <source>
        <strain evidence="2">DUOXIRENSHENG_FW03</strain>
        <tissue evidence="2">Leaves</tissue>
    </source>
</reference>
<evidence type="ECO:0000313" key="2">
    <source>
        <dbReference type="EMBL" id="KAK7390265.1"/>
    </source>
</evidence>
<organism evidence="2 3">
    <name type="scientific">Psophocarpus tetragonolobus</name>
    <name type="common">Winged bean</name>
    <name type="synonym">Dolichos tetragonolobus</name>
    <dbReference type="NCBI Taxonomy" id="3891"/>
    <lineage>
        <taxon>Eukaryota</taxon>
        <taxon>Viridiplantae</taxon>
        <taxon>Streptophyta</taxon>
        <taxon>Embryophyta</taxon>
        <taxon>Tracheophyta</taxon>
        <taxon>Spermatophyta</taxon>
        <taxon>Magnoliopsida</taxon>
        <taxon>eudicotyledons</taxon>
        <taxon>Gunneridae</taxon>
        <taxon>Pentapetalae</taxon>
        <taxon>rosids</taxon>
        <taxon>fabids</taxon>
        <taxon>Fabales</taxon>
        <taxon>Fabaceae</taxon>
        <taxon>Papilionoideae</taxon>
        <taxon>50 kb inversion clade</taxon>
        <taxon>NPAAA clade</taxon>
        <taxon>indigoferoid/millettioid clade</taxon>
        <taxon>Phaseoleae</taxon>
        <taxon>Psophocarpus</taxon>
    </lineage>
</organism>
<dbReference type="GO" id="GO:0030036">
    <property type="term" value="P:actin cytoskeleton organization"/>
    <property type="evidence" value="ECO:0007669"/>
    <property type="project" value="InterPro"/>
</dbReference>
<dbReference type="GO" id="GO:2000601">
    <property type="term" value="P:positive regulation of Arp2/3 complex-mediated actin nucleation"/>
    <property type="evidence" value="ECO:0007669"/>
    <property type="project" value="TreeGrafter"/>
</dbReference>
<dbReference type="EMBL" id="JAYMYS010000006">
    <property type="protein sequence ID" value="KAK7390265.1"/>
    <property type="molecule type" value="Genomic_DNA"/>
</dbReference>
<name>A0AAN9S657_PSOTE</name>
<proteinExistence type="inferred from homology"/>
<keyword evidence="3" id="KW-1185">Reference proteome</keyword>
<dbReference type="Gene3D" id="6.10.280.150">
    <property type="match status" value="1"/>
</dbReference>
<dbReference type="Proteomes" id="UP001386955">
    <property type="component" value="Unassembled WGS sequence"/>
</dbReference>
<protein>
    <submittedName>
        <fullName evidence="2">Uncharacterized protein</fullName>
    </submittedName>
</protein>
<gene>
    <name evidence="2" type="ORF">VNO78_25564</name>
</gene>
<dbReference type="PANTHER" id="PTHR12902">
    <property type="entry name" value="WASP-1"/>
    <property type="match status" value="1"/>
</dbReference>
<dbReference type="GO" id="GO:0034237">
    <property type="term" value="F:protein kinase A regulatory subunit binding"/>
    <property type="evidence" value="ECO:0007669"/>
    <property type="project" value="TreeGrafter"/>
</dbReference>
<dbReference type="InterPro" id="IPR028288">
    <property type="entry name" value="SCAR/WAVE_fam"/>
</dbReference>
<dbReference type="GO" id="GO:0003779">
    <property type="term" value="F:actin binding"/>
    <property type="evidence" value="ECO:0007669"/>
    <property type="project" value="UniProtKB-KW"/>
</dbReference>
<sequence length="170" mass="19468">MPISKYRVRNEYSLADPELYRAADKDDPEALLEAVAMAGLVGLLRQLGDLAELVLLLLIRFGWMVVDLRVQLFGLNEILLLKKFAAEIFHDVHEEVMATAARGHGLMARVKQLEAEVPSLEKAFFSQTHHSSFYTNGDLPRFIMDSYEECRGPPRLFLLDKYELIHQTYD</sequence>
<accession>A0AAN9S657</accession>
<evidence type="ECO:0000313" key="3">
    <source>
        <dbReference type="Proteomes" id="UP001386955"/>
    </source>
</evidence>
<comment type="similarity">
    <text evidence="1">Belongs to the SCAR/WAVE family.</text>
</comment>
<dbReference type="GO" id="GO:0005856">
    <property type="term" value="C:cytoskeleton"/>
    <property type="evidence" value="ECO:0007669"/>
    <property type="project" value="UniProtKB-SubCell"/>
</dbReference>
<evidence type="ECO:0000256" key="1">
    <source>
        <dbReference type="ARBA" id="ARBA00006993"/>
    </source>
</evidence>
<dbReference type="GO" id="GO:0071933">
    <property type="term" value="F:Arp2/3 complex binding"/>
    <property type="evidence" value="ECO:0007669"/>
    <property type="project" value="TreeGrafter"/>
</dbReference>
<dbReference type="PANTHER" id="PTHR12902:SF1">
    <property type="entry name" value="WISKOTT-ALDRICH SYNDROME PROTEIN FAMILY MEMBER"/>
    <property type="match status" value="1"/>
</dbReference>
<dbReference type="AlphaFoldDB" id="A0AAN9S657"/>
<comment type="caution">
    <text evidence="2">The sequence shown here is derived from an EMBL/GenBank/DDBJ whole genome shotgun (WGS) entry which is preliminary data.</text>
</comment>